<dbReference type="OrthoDB" id="9799942at2"/>
<dbReference type="Proteomes" id="UP000198440">
    <property type="component" value="Unassembled WGS sequence"/>
</dbReference>
<dbReference type="RefSeq" id="WP_089276882.1">
    <property type="nucleotide sequence ID" value="NZ_FZON01000007.1"/>
</dbReference>
<organism evidence="1 2">
    <name type="scientific">Antarctobacter heliothermus</name>
    <dbReference type="NCBI Taxonomy" id="74033"/>
    <lineage>
        <taxon>Bacteria</taxon>
        <taxon>Pseudomonadati</taxon>
        <taxon>Pseudomonadota</taxon>
        <taxon>Alphaproteobacteria</taxon>
        <taxon>Rhodobacterales</taxon>
        <taxon>Roseobacteraceae</taxon>
        <taxon>Antarctobacter</taxon>
    </lineage>
</organism>
<dbReference type="Pfam" id="PF03745">
    <property type="entry name" value="DUF309"/>
    <property type="match status" value="1"/>
</dbReference>
<evidence type="ECO:0000313" key="1">
    <source>
        <dbReference type="EMBL" id="SNS21037.1"/>
    </source>
</evidence>
<dbReference type="EMBL" id="FZON01000007">
    <property type="protein sequence ID" value="SNS21037.1"/>
    <property type="molecule type" value="Genomic_DNA"/>
</dbReference>
<proteinExistence type="predicted"/>
<dbReference type="InterPro" id="IPR005500">
    <property type="entry name" value="DUF309"/>
</dbReference>
<dbReference type="InterPro" id="IPR023203">
    <property type="entry name" value="TTHA0068_sf"/>
</dbReference>
<sequence length="147" mass="16356">MTQAGWFIPAQAYVPGRTARPPDGLFDSISASAQPGMTPADLAQSDAFRHGLFYIERGFYWEAHEVLEPVWMALPEDSVERRFVQALIQTANGLLKLRMDRPKAALRLCAIARGLLPEARNVQIMTFGAERVHAMIDSIEEAAICEI</sequence>
<name>A0A239CLK9_9RHOB</name>
<evidence type="ECO:0000313" key="2">
    <source>
        <dbReference type="Proteomes" id="UP000198440"/>
    </source>
</evidence>
<dbReference type="AlphaFoldDB" id="A0A239CLK9"/>
<dbReference type="SUPFAM" id="SSF140663">
    <property type="entry name" value="TTHA0068-like"/>
    <property type="match status" value="1"/>
</dbReference>
<dbReference type="Gene3D" id="1.10.3450.10">
    <property type="entry name" value="TTHA0068-like"/>
    <property type="match status" value="1"/>
</dbReference>
<gene>
    <name evidence="1" type="ORF">SAMN04488078_100764</name>
</gene>
<accession>A0A239CLK9</accession>
<protein>
    <recommendedName>
        <fullName evidence="3">DUF309 domain-containing protein</fullName>
    </recommendedName>
</protein>
<evidence type="ECO:0008006" key="3">
    <source>
        <dbReference type="Google" id="ProtNLM"/>
    </source>
</evidence>
<reference evidence="1 2" key="1">
    <citation type="submission" date="2017-06" db="EMBL/GenBank/DDBJ databases">
        <authorList>
            <person name="Kim H.J."/>
            <person name="Triplett B.A."/>
        </authorList>
    </citation>
    <scope>NUCLEOTIDE SEQUENCE [LARGE SCALE GENOMIC DNA]</scope>
    <source>
        <strain evidence="1 2">DSM 11445</strain>
    </source>
</reference>